<proteinExistence type="predicted"/>
<name>A0A5U0ZXG1_SALER</name>
<gene>
    <name evidence="1" type="ORF">DV541_23620</name>
</gene>
<dbReference type="GO" id="GO:0003677">
    <property type="term" value="F:DNA binding"/>
    <property type="evidence" value="ECO:0007669"/>
    <property type="project" value="UniProtKB-KW"/>
</dbReference>
<accession>A0A5U0ZXG1</accession>
<comment type="caution">
    <text evidence="1">The sequence shown here is derived from an EMBL/GenBank/DDBJ whole genome shotgun (WGS) entry which is preliminary data.</text>
</comment>
<sequence>MNIYVEYDHAKLPLADEKTVSVQIYSRDGVVIKNGIKPRDDIATIGKPI</sequence>
<dbReference type="AlphaFoldDB" id="A0A5U0ZXG1"/>
<reference evidence="1" key="1">
    <citation type="submission" date="2018-07" db="EMBL/GenBank/DDBJ databases">
        <authorList>
            <consortium name="PulseNet: The National Subtyping Network for Foodborne Disease Surveillance"/>
            <person name="Tarr C.L."/>
            <person name="Trees E."/>
            <person name="Katz L.S."/>
            <person name="Carleton-Romer H.A."/>
            <person name="Stroika S."/>
            <person name="Kucerova Z."/>
            <person name="Roache K.F."/>
            <person name="Sabol A.L."/>
            <person name="Besser J."/>
            <person name="Gerner-Smidt P."/>
        </authorList>
    </citation>
    <scope>NUCLEOTIDE SEQUENCE</scope>
    <source>
        <strain evidence="1">PNUSAS047177</strain>
    </source>
</reference>
<keyword evidence="1" id="KW-0238">DNA-binding</keyword>
<protein>
    <submittedName>
        <fullName evidence="1">DNA-binding protein</fullName>
    </submittedName>
</protein>
<evidence type="ECO:0000313" key="1">
    <source>
        <dbReference type="EMBL" id="EBO6345115.1"/>
    </source>
</evidence>
<dbReference type="EMBL" id="AAGJDH010000166">
    <property type="protein sequence ID" value="EBO6345115.1"/>
    <property type="molecule type" value="Genomic_DNA"/>
</dbReference>
<feature type="non-terminal residue" evidence="1">
    <location>
        <position position="49"/>
    </location>
</feature>
<organism evidence="1">
    <name type="scientific">Salmonella enterica</name>
    <name type="common">Salmonella choleraesuis</name>
    <dbReference type="NCBI Taxonomy" id="28901"/>
    <lineage>
        <taxon>Bacteria</taxon>
        <taxon>Pseudomonadati</taxon>
        <taxon>Pseudomonadota</taxon>
        <taxon>Gammaproteobacteria</taxon>
        <taxon>Enterobacterales</taxon>
        <taxon>Enterobacteriaceae</taxon>
        <taxon>Salmonella</taxon>
    </lineage>
</organism>